<evidence type="ECO:0000313" key="1">
    <source>
        <dbReference type="EMBL" id="MDC0744900.1"/>
    </source>
</evidence>
<evidence type="ECO:0000313" key="2">
    <source>
        <dbReference type="Proteomes" id="UP001221411"/>
    </source>
</evidence>
<evidence type="ECO:0008006" key="3">
    <source>
        <dbReference type="Google" id="ProtNLM"/>
    </source>
</evidence>
<accession>A0ABT5ESV9</accession>
<protein>
    <recommendedName>
        <fullName evidence="3">DUF4351 domain-containing protein</fullName>
    </recommendedName>
</protein>
<reference evidence="1 2" key="1">
    <citation type="submission" date="2022-11" db="EMBL/GenBank/DDBJ databases">
        <title>Minimal conservation of predation-associated metabolite biosynthetic gene clusters underscores biosynthetic potential of Myxococcota including descriptions for ten novel species: Archangium lansinium sp. nov., Myxococcus landrumus sp. nov., Nannocystis bai.</title>
        <authorList>
            <person name="Ahearne A."/>
            <person name="Stevens C."/>
            <person name="Dowd S."/>
        </authorList>
    </citation>
    <scope>NUCLEOTIDE SEQUENCE [LARGE SCALE GENOMIC DNA]</scope>
    <source>
        <strain evidence="1 2">RJM3</strain>
    </source>
</reference>
<dbReference type="Proteomes" id="UP001221411">
    <property type="component" value="Unassembled WGS sequence"/>
</dbReference>
<name>A0ABT5ESV9_9BACT</name>
<proteinExistence type="predicted"/>
<organism evidence="1 2">
    <name type="scientific">Polyangium mundeleinium</name>
    <dbReference type="NCBI Taxonomy" id="2995306"/>
    <lineage>
        <taxon>Bacteria</taxon>
        <taxon>Pseudomonadati</taxon>
        <taxon>Myxococcota</taxon>
        <taxon>Polyangia</taxon>
        <taxon>Polyangiales</taxon>
        <taxon>Polyangiaceae</taxon>
        <taxon>Polyangium</taxon>
    </lineage>
</organism>
<dbReference type="RefSeq" id="WP_271921898.1">
    <property type="nucleotide sequence ID" value="NZ_JAQNDO010000001.1"/>
</dbReference>
<keyword evidence="2" id="KW-1185">Reference proteome</keyword>
<sequence>MAARDEDDEEGGDDDVDLTLRHVSQKLPLALARAFSRTRAPIESATWSETQLTSRQRRLDRALLVKAGSEERLLHVEWSLVMPRDLPWRVFEYHVMTAMALRDEARAKATRRLPRIESVVVLLSGRDEPWPEEGEYRTSSEETGFSGVRFRIEPVYQRTVAELERRAAESASPLWTLFTPLARDADPAKMLRILDRLREDSSEESFEEMGVAMAVLARLNRRDTTLRRVIRSCLPRVLVMKNWIYREGREEGRKLGHIEVAASLIERRLGRTLSAEECDRLALRIGKRESRLRLVDAVLDLSTPDLEVWLAAPVDG</sequence>
<comment type="caution">
    <text evidence="1">The sequence shown here is derived from an EMBL/GenBank/DDBJ whole genome shotgun (WGS) entry which is preliminary data.</text>
</comment>
<dbReference type="EMBL" id="JAQNDO010000001">
    <property type="protein sequence ID" value="MDC0744900.1"/>
    <property type="molecule type" value="Genomic_DNA"/>
</dbReference>
<gene>
    <name evidence="1" type="ORF">POL67_26445</name>
</gene>